<keyword evidence="1" id="KW-1133">Transmembrane helix</keyword>
<sequence precursor="true">METRAHHVMIGLFSVLVVLGALLFGLWLAKSSVDTAFKDYEVVFNEAVSGLSRGSPVQYSGIKVGDVLQLSLDPKDPRRVLARIRLVGDTPIKEDTRAKLALTGITGTSLIQLSGGTPQSPELKGKDGRLPEIIATPSPISRLLSDSSDLMSGINVLLHNANELFSQQNVENVSKTLDNLQQTTGAIAGQRDDIRQVLQQMTQVGKQVSGTLEQTSQLMRNANNLLDKQGTQALGSAERAMQSLERSSATLDKLLASNQDSVNSGLQGLNELAPAIRELRETLSSLRTVSQRLNANPSGYLLGRDKNKEFTP</sequence>
<dbReference type="PANTHER" id="PTHR36698">
    <property type="entry name" value="BLL5892 PROTEIN"/>
    <property type="match status" value="1"/>
</dbReference>
<dbReference type="PANTHER" id="PTHR36698:SF2">
    <property type="entry name" value="MCE_MLAD DOMAIN-CONTAINING PROTEIN"/>
    <property type="match status" value="1"/>
</dbReference>
<evidence type="ECO:0000259" key="2">
    <source>
        <dbReference type="Pfam" id="PF02470"/>
    </source>
</evidence>
<dbReference type="InterPro" id="IPR003399">
    <property type="entry name" value="Mce/MlaD"/>
</dbReference>
<feature type="domain" description="Mce/MlaD" evidence="2">
    <location>
        <begin position="39"/>
        <end position="116"/>
    </location>
</feature>
<proteinExistence type="predicted"/>
<dbReference type="PATRIC" id="fig|50340.43.peg.839"/>
<reference evidence="3 4" key="1">
    <citation type="journal article" date="2015" name="PLoS ONE">
        <title>Rice-Infecting Pseudomonas Genomes Are Highly Accessorized and Harbor Multiple Putative Virulence Mechanisms to Cause Sheath Brown Rot.</title>
        <authorList>
            <person name="Quibod I.L."/>
            <person name="Grande G."/>
            <person name="Oreiro E.G."/>
            <person name="Borja F.N."/>
            <person name="Dossa G.S."/>
            <person name="Mauleon R."/>
            <person name="Cruz C.V."/>
            <person name="Oliva R."/>
        </authorList>
    </citation>
    <scope>NUCLEOTIDE SEQUENCE [LARGE SCALE GENOMIC DNA]</scope>
    <source>
        <strain evidence="3 4">IRRI 6609</strain>
    </source>
</reference>
<dbReference type="Gene3D" id="1.10.287.950">
    <property type="entry name" value="Methyl-accepting chemotaxis protein"/>
    <property type="match status" value="1"/>
</dbReference>
<dbReference type="STRING" id="50340.PF66_03540"/>
<dbReference type="Proteomes" id="UP000037931">
    <property type="component" value="Unassembled WGS sequence"/>
</dbReference>
<dbReference type="SUPFAM" id="SSF58104">
    <property type="entry name" value="Methyl-accepting chemotaxis protein (MCP) signaling domain"/>
    <property type="match status" value="1"/>
</dbReference>
<evidence type="ECO:0000313" key="4">
    <source>
        <dbReference type="Proteomes" id="UP000037931"/>
    </source>
</evidence>
<dbReference type="AlphaFoldDB" id="A0A0N0VJ62"/>
<protein>
    <submittedName>
        <fullName evidence="3">Mce related protein</fullName>
    </submittedName>
</protein>
<dbReference type="OrthoDB" id="9806984at2"/>
<feature type="transmembrane region" description="Helical" evidence="1">
    <location>
        <begin position="7"/>
        <end position="29"/>
    </location>
</feature>
<organism evidence="3 4">
    <name type="scientific">Pseudomonas asplenii</name>
    <dbReference type="NCBI Taxonomy" id="53407"/>
    <lineage>
        <taxon>Bacteria</taxon>
        <taxon>Pseudomonadati</taxon>
        <taxon>Pseudomonadota</taxon>
        <taxon>Gammaproteobacteria</taxon>
        <taxon>Pseudomonadales</taxon>
        <taxon>Pseudomonadaceae</taxon>
        <taxon>Pseudomonas</taxon>
    </lineage>
</organism>
<comment type="caution">
    <text evidence="3">The sequence shown here is derived from an EMBL/GenBank/DDBJ whole genome shotgun (WGS) entry which is preliminary data.</text>
</comment>
<evidence type="ECO:0000313" key="3">
    <source>
        <dbReference type="EMBL" id="KPA89688.1"/>
    </source>
</evidence>
<dbReference type="EMBL" id="JSYZ01000014">
    <property type="protein sequence ID" value="KPA89688.1"/>
    <property type="molecule type" value="Genomic_DNA"/>
</dbReference>
<accession>A0A0N0VJ62</accession>
<name>A0A0N0VJ62_9PSED</name>
<gene>
    <name evidence="3" type="ORF">PF66_03540</name>
</gene>
<keyword evidence="1" id="KW-0812">Transmembrane</keyword>
<keyword evidence="4" id="KW-1185">Reference proteome</keyword>
<dbReference type="RefSeq" id="WP_054059156.1">
    <property type="nucleotide sequence ID" value="NZ_JAQMZR010000027.1"/>
</dbReference>
<evidence type="ECO:0000256" key="1">
    <source>
        <dbReference type="SAM" id="Phobius"/>
    </source>
</evidence>
<keyword evidence="1" id="KW-0472">Membrane</keyword>
<dbReference type="Pfam" id="PF02470">
    <property type="entry name" value="MlaD"/>
    <property type="match status" value="1"/>
</dbReference>